<dbReference type="OMA" id="PFRACMA"/>
<protein>
    <submittedName>
        <fullName evidence="2">Uncharacterized protein</fullName>
    </submittedName>
</protein>
<evidence type="ECO:0000313" key="2">
    <source>
        <dbReference type="EMBL" id="OLQ11256.1"/>
    </source>
</evidence>
<dbReference type="EMBL" id="LSRX01000062">
    <property type="protein sequence ID" value="OLQ11256.1"/>
    <property type="molecule type" value="Genomic_DNA"/>
</dbReference>
<feature type="region of interest" description="Disordered" evidence="1">
    <location>
        <begin position="1"/>
        <end position="30"/>
    </location>
</feature>
<evidence type="ECO:0000256" key="1">
    <source>
        <dbReference type="SAM" id="MobiDB-lite"/>
    </source>
</evidence>
<feature type="compositionally biased region" description="Basic and acidic residues" evidence="1">
    <location>
        <begin position="12"/>
        <end position="27"/>
    </location>
</feature>
<feature type="region of interest" description="Disordered" evidence="1">
    <location>
        <begin position="187"/>
        <end position="226"/>
    </location>
</feature>
<feature type="region of interest" description="Disordered" evidence="1">
    <location>
        <begin position="71"/>
        <end position="116"/>
    </location>
</feature>
<reference evidence="2 3" key="1">
    <citation type="submission" date="2016-02" db="EMBL/GenBank/DDBJ databases">
        <title>Genome analysis of coral dinoflagellate symbionts highlights evolutionary adaptations to a symbiotic lifestyle.</title>
        <authorList>
            <person name="Aranda M."/>
            <person name="Li Y."/>
            <person name="Liew Y.J."/>
            <person name="Baumgarten S."/>
            <person name="Simakov O."/>
            <person name="Wilson M."/>
            <person name="Piel J."/>
            <person name="Ashoor H."/>
            <person name="Bougouffa S."/>
            <person name="Bajic V.B."/>
            <person name="Ryu T."/>
            <person name="Ravasi T."/>
            <person name="Bayer T."/>
            <person name="Micklem G."/>
            <person name="Kim H."/>
            <person name="Bhak J."/>
            <person name="Lajeunesse T.C."/>
            <person name="Voolstra C.R."/>
        </authorList>
    </citation>
    <scope>NUCLEOTIDE SEQUENCE [LARGE SCALE GENOMIC DNA]</scope>
    <source>
        <strain evidence="2 3">CCMP2467</strain>
    </source>
</reference>
<accession>A0A1Q9EUY7</accession>
<dbReference type="AlphaFoldDB" id="A0A1Q9EUY7"/>
<comment type="caution">
    <text evidence="2">The sequence shown here is derived from an EMBL/GenBank/DDBJ whole genome shotgun (WGS) entry which is preliminary data.</text>
</comment>
<organism evidence="2 3">
    <name type="scientific">Symbiodinium microadriaticum</name>
    <name type="common">Dinoflagellate</name>
    <name type="synonym">Zooxanthella microadriatica</name>
    <dbReference type="NCBI Taxonomy" id="2951"/>
    <lineage>
        <taxon>Eukaryota</taxon>
        <taxon>Sar</taxon>
        <taxon>Alveolata</taxon>
        <taxon>Dinophyceae</taxon>
        <taxon>Suessiales</taxon>
        <taxon>Symbiodiniaceae</taxon>
        <taxon>Symbiodinium</taxon>
    </lineage>
</organism>
<dbReference type="Proteomes" id="UP000186817">
    <property type="component" value="Unassembled WGS sequence"/>
</dbReference>
<name>A0A1Q9EUY7_SYMMI</name>
<sequence length="254" mass="27843">MLKIPSLQKPALRRESANISAKRDFAHADVPAADPFRACMAARSPDRLQKGAREGESEVLDPGIPKYYFLRKTVKQPGQKNSQPPQQRKMSRSESLPTQPATLRPESAGRLRGTGSAVLRQKPLTLAALAEDLAPISRSAQGLQNEETKAELPPGIAECRSKLEAFRSAAVEAISMEALLHIDKQRKEPAPMPLQPPQDRAPLRGRYQGSSPATAASEGGLPGVDECRRNHVPMQYRFLLESKCRQVASQLIRG</sequence>
<feature type="compositionally biased region" description="Polar residues" evidence="1">
    <location>
        <begin position="76"/>
        <end position="101"/>
    </location>
</feature>
<proteinExistence type="predicted"/>
<dbReference type="OrthoDB" id="10642611at2759"/>
<gene>
    <name evidence="2" type="ORF">AK812_SmicGene4935</name>
</gene>
<keyword evidence="3" id="KW-1185">Reference proteome</keyword>
<evidence type="ECO:0000313" key="3">
    <source>
        <dbReference type="Proteomes" id="UP000186817"/>
    </source>
</evidence>